<dbReference type="GeneID" id="41956388"/>
<gene>
    <name evidence="2" type="ORF">PgNI_01402</name>
</gene>
<keyword evidence="1" id="KW-1185">Reference proteome</keyword>
<evidence type="ECO:0000313" key="1">
    <source>
        <dbReference type="Proteomes" id="UP000515153"/>
    </source>
</evidence>
<dbReference type="OrthoDB" id="5208914at2759"/>
<name>A0A6P8BJT7_PYRGI</name>
<organism evidence="1 2">
    <name type="scientific">Pyricularia grisea</name>
    <name type="common">Crabgrass-specific blast fungus</name>
    <name type="synonym">Magnaporthe grisea</name>
    <dbReference type="NCBI Taxonomy" id="148305"/>
    <lineage>
        <taxon>Eukaryota</taxon>
        <taxon>Fungi</taxon>
        <taxon>Dikarya</taxon>
        <taxon>Ascomycota</taxon>
        <taxon>Pezizomycotina</taxon>
        <taxon>Sordariomycetes</taxon>
        <taxon>Sordariomycetidae</taxon>
        <taxon>Magnaporthales</taxon>
        <taxon>Pyriculariaceae</taxon>
        <taxon>Pyricularia</taxon>
    </lineage>
</organism>
<dbReference type="Proteomes" id="UP000515153">
    <property type="component" value="Unplaced"/>
</dbReference>
<reference evidence="2" key="2">
    <citation type="submission" date="2019-10" db="EMBL/GenBank/DDBJ databases">
        <authorList>
            <consortium name="NCBI Genome Project"/>
        </authorList>
    </citation>
    <scope>NUCLEOTIDE SEQUENCE</scope>
    <source>
        <strain evidence="2">NI907</strain>
    </source>
</reference>
<sequence>MSADLKELICNRLWQKSPLIYAGVIFYEDGKGYLDVTIGVNNMLHSKFTWRELPCTPQAEEQAEQDEAAATILRFKIQITLLKPENVPGTAAFVHETMYNDRIYDTRTFEISLEQGRWELKQPETNAITNKMTPYARRLAFEPSILPEAGNFKKGEPRRLLGLYRFNEWKSFYSEQMRD</sequence>
<reference evidence="2" key="3">
    <citation type="submission" date="2025-08" db="UniProtKB">
        <authorList>
            <consortium name="RefSeq"/>
        </authorList>
    </citation>
    <scope>IDENTIFICATION</scope>
    <source>
        <strain evidence="2">NI907</strain>
    </source>
</reference>
<accession>A0A6P8BJT7</accession>
<protein>
    <submittedName>
        <fullName evidence="2">Uncharacterized protein</fullName>
    </submittedName>
</protein>
<evidence type="ECO:0000313" key="2">
    <source>
        <dbReference type="RefSeq" id="XP_030987475.1"/>
    </source>
</evidence>
<proteinExistence type="predicted"/>
<dbReference type="KEGG" id="pgri:PgNI_01402"/>
<dbReference type="AlphaFoldDB" id="A0A6P8BJT7"/>
<reference evidence="2" key="1">
    <citation type="journal article" date="2019" name="Mol. Biol. Evol.">
        <title>Blast fungal genomes show frequent chromosomal changes, gene gains and losses, and effector gene turnover.</title>
        <authorList>
            <person name="Gomez Luciano L.B."/>
            <person name="Jason Tsai I."/>
            <person name="Chuma I."/>
            <person name="Tosa Y."/>
            <person name="Chen Y.H."/>
            <person name="Li J.Y."/>
            <person name="Li M.Y."/>
            <person name="Jade Lu M.Y."/>
            <person name="Nakayashiki H."/>
            <person name="Li W.H."/>
        </authorList>
    </citation>
    <scope>NUCLEOTIDE SEQUENCE</scope>
    <source>
        <strain evidence="2">NI907</strain>
    </source>
</reference>
<dbReference type="RefSeq" id="XP_030987475.1">
    <property type="nucleotide sequence ID" value="XM_031121474.1"/>
</dbReference>